<reference evidence="2 3" key="1">
    <citation type="submission" date="2018-06" db="EMBL/GenBank/DDBJ databases">
        <title>Whole Genome Sequence of an efficient microsymbiont, Rhizobium tropici.</title>
        <authorList>
            <person name="Srinivasan R."/>
            <person name="Singh H.V."/>
            <person name="Srivastava R."/>
            <person name="Kumari B."/>
            <person name="Radhakrishna A."/>
        </authorList>
    </citation>
    <scope>NUCLEOTIDE SEQUENCE [LARGE SCALE GENOMIC DNA]</scope>
    <source>
        <strain evidence="2 3">IGFRI Rhizo-19</strain>
    </source>
</reference>
<feature type="signal peptide" evidence="1">
    <location>
        <begin position="1"/>
        <end position="26"/>
    </location>
</feature>
<evidence type="ECO:0000313" key="3">
    <source>
        <dbReference type="Proteomes" id="UP000251205"/>
    </source>
</evidence>
<comment type="caution">
    <text evidence="2">The sequence shown here is derived from an EMBL/GenBank/DDBJ whole genome shotgun (WGS) entry which is preliminary data.</text>
</comment>
<evidence type="ECO:0000313" key="2">
    <source>
        <dbReference type="EMBL" id="RAX40756.1"/>
    </source>
</evidence>
<evidence type="ECO:0000256" key="1">
    <source>
        <dbReference type="SAM" id="SignalP"/>
    </source>
</evidence>
<sequence>MNMINRRQALGALASAAIVAPTAASAAHHDELDSAERVQVDAEALVEALRAMHGGFWSININHQLGFVSVSKDLA</sequence>
<accession>A0A329YBD8</accession>
<proteinExistence type="predicted"/>
<keyword evidence="1" id="KW-0732">Signal</keyword>
<dbReference type="EMBL" id="QMKK01000037">
    <property type="protein sequence ID" value="RAX40756.1"/>
    <property type="molecule type" value="Genomic_DNA"/>
</dbReference>
<dbReference type="RefSeq" id="WP_112342639.1">
    <property type="nucleotide sequence ID" value="NZ_QMKK01000037.1"/>
</dbReference>
<feature type="chain" id="PRO_5016297939" description="Twin-arginine translocation signal domain-containing protein" evidence="1">
    <location>
        <begin position="27"/>
        <end position="75"/>
    </location>
</feature>
<dbReference type="OrthoDB" id="8456868at2"/>
<dbReference type="AlphaFoldDB" id="A0A329YBD8"/>
<dbReference type="PROSITE" id="PS51318">
    <property type="entry name" value="TAT"/>
    <property type="match status" value="1"/>
</dbReference>
<evidence type="ECO:0008006" key="4">
    <source>
        <dbReference type="Google" id="ProtNLM"/>
    </source>
</evidence>
<name>A0A329YBD8_RHITR</name>
<gene>
    <name evidence="2" type="ORF">DQ393_15410</name>
</gene>
<dbReference type="Proteomes" id="UP000251205">
    <property type="component" value="Unassembled WGS sequence"/>
</dbReference>
<protein>
    <recommendedName>
        <fullName evidence="4">Twin-arginine translocation signal domain-containing protein</fullName>
    </recommendedName>
</protein>
<dbReference type="InterPro" id="IPR006311">
    <property type="entry name" value="TAT_signal"/>
</dbReference>
<organism evidence="2 3">
    <name type="scientific">Rhizobium tropici</name>
    <dbReference type="NCBI Taxonomy" id="398"/>
    <lineage>
        <taxon>Bacteria</taxon>
        <taxon>Pseudomonadati</taxon>
        <taxon>Pseudomonadota</taxon>
        <taxon>Alphaproteobacteria</taxon>
        <taxon>Hyphomicrobiales</taxon>
        <taxon>Rhizobiaceae</taxon>
        <taxon>Rhizobium/Agrobacterium group</taxon>
        <taxon>Rhizobium</taxon>
    </lineage>
</organism>